<comment type="caution">
    <text evidence="2">The sequence shown here is derived from an EMBL/GenBank/DDBJ whole genome shotgun (WGS) entry which is preliminary data.</text>
</comment>
<dbReference type="RefSeq" id="WP_378281918.1">
    <property type="nucleotide sequence ID" value="NZ_JBHSON010000013.1"/>
</dbReference>
<gene>
    <name evidence="2" type="ORF">ACFPZN_11800</name>
</gene>
<protein>
    <recommendedName>
        <fullName evidence="4">JAB domain-containing protein</fullName>
    </recommendedName>
</protein>
<keyword evidence="3" id="KW-1185">Reference proteome</keyword>
<accession>A0ABW0ZZD2</accession>
<sequence length="427" mass="48315">MNDHYLVRIFESELRVIADETFDHERIETGGSLFGLFSHGGGPTVFLATRPSERAVRGSSTLELDPDVTWELERLSWEEFGVQCLGMWHSHHWFDLHEPSSGDRERTRRYAQKHQRPQYTEILANFVGPEKRSRVFRGDGEETKVKLTPFFYMDARNLTRAEASLKVLPGESPLRRALSRVELDGSVAGSLRPAALRPRVRYVLASSDASAAGSSWWRGLADRLPHFGDSDKRAALETRADPGAADDTATDAPERDEPERSEAAGREPERTEVATRKPSGEQAPADAAPARPAKEEKAEKAGERGADATPADPRRDERGGPRLSPVPDLADYVRDHIQPLLQVLEGRYEAELQPIKHHRIALIVRVHGRRSRLHFYTAWDGERPLVLACRLFYSEHEFEEWRPSDEEERYGLPNTLAWGLRLLDRAP</sequence>
<reference evidence="3" key="1">
    <citation type="journal article" date="2019" name="Int. J. Syst. Evol. Microbiol.">
        <title>The Global Catalogue of Microorganisms (GCM) 10K type strain sequencing project: providing services to taxonomists for standard genome sequencing and annotation.</title>
        <authorList>
            <consortium name="The Broad Institute Genomics Platform"/>
            <consortium name="The Broad Institute Genome Sequencing Center for Infectious Disease"/>
            <person name="Wu L."/>
            <person name="Ma J."/>
        </authorList>
    </citation>
    <scope>NUCLEOTIDE SEQUENCE [LARGE SCALE GENOMIC DNA]</scope>
    <source>
        <strain evidence="3">KCTC 42087</strain>
    </source>
</reference>
<evidence type="ECO:0000313" key="3">
    <source>
        <dbReference type="Proteomes" id="UP001596074"/>
    </source>
</evidence>
<evidence type="ECO:0000313" key="2">
    <source>
        <dbReference type="EMBL" id="MFC5746295.1"/>
    </source>
</evidence>
<name>A0ABW0ZZD2_9ACTN</name>
<feature type="region of interest" description="Disordered" evidence="1">
    <location>
        <begin position="237"/>
        <end position="330"/>
    </location>
</feature>
<feature type="compositionally biased region" description="Basic and acidic residues" evidence="1">
    <location>
        <begin position="292"/>
        <end position="320"/>
    </location>
</feature>
<dbReference type="EMBL" id="JBHSON010000013">
    <property type="protein sequence ID" value="MFC5746295.1"/>
    <property type="molecule type" value="Genomic_DNA"/>
</dbReference>
<feature type="compositionally biased region" description="Low complexity" evidence="1">
    <location>
        <begin position="241"/>
        <end position="251"/>
    </location>
</feature>
<proteinExistence type="predicted"/>
<dbReference type="Proteomes" id="UP001596074">
    <property type="component" value="Unassembled WGS sequence"/>
</dbReference>
<evidence type="ECO:0008006" key="4">
    <source>
        <dbReference type="Google" id="ProtNLM"/>
    </source>
</evidence>
<feature type="compositionally biased region" description="Basic and acidic residues" evidence="1">
    <location>
        <begin position="252"/>
        <end position="279"/>
    </location>
</feature>
<organism evidence="2 3">
    <name type="scientific">Actinomadura rugatobispora</name>
    <dbReference type="NCBI Taxonomy" id="1994"/>
    <lineage>
        <taxon>Bacteria</taxon>
        <taxon>Bacillati</taxon>
        <taxon>Actinomycetota</taxon>
        <taxon>Actinomycetes</taxon>
        <taxon>Streptosporangiales</taxon>
        <taxon>Thermomonosporaceae</taxon>
        <taxon>Actinomadura</taxon>
    </lineage>
</organism>
<evidence type="ECO:0000256" key="1">
    <source>
        <dbReference type="SAM" id="MobiDB-lite"/>
    </source>
</evidence>